<evidence type="ECO:0000313" key="2">
    <source>
        <dbReference type="Proteomes" id="UP000887104"/>
    </source>
</evidence>
<sequence length="678" mass="77385">MDATKFNQLVSSVPLGKKLPEAIYLHKDCFPELDNSLTQFILAVGKALKIEPHEWHIVKLSRNEFRLSLLSYPTFFTEAYPSLTQSVTVDLTKLSHRIVDYKDGDNPPILHRKETMLPVQHECFDEFKAITEEGENAGLYQNSRMIGFKQSWLRTIEAHGYTLVDGRLFRSSAVIEPSNTTATSIDRHKTAIVRHELSAPMKQLAKQGYLNGEHTIFDYGCGRGDDLTELGAHGLDALGWDPNFRPEAEKVKSDLVNIGFVINVIEDKVERDEAILGAWELTAKLLVVSAMLANDKFISQFTPYKDGVITSINTFQKYYAQSELKGYIERTLDENAIAIAPGIFYIFKDKLEEQRFLSGRFKRHHSWNQLTTPTPTSEEQARLRFTKHNELLNRFWDKCLELGRLPVLEEFTETPEINAAIGNAKKALKLLLQVQGEQATKVFEAAIATRREDLLVYFALCQFEQHKGYTHLPNGLKRDIKVIFDTYKVAQAEAKTLLYRIANTEEIEQACIEAHQTLPASKLNKGHSLELHKQFLPLLPALLRVYVGAAVQLYGELDEIDIVKIHITSGKVSFMGYDNFDTSPLPTLRERIKVKMWQLDVDFFDYVDEHARPPLINKHLLLASTDETYKKQLSFDKRLGKLLGLNEHDNVFMSKCEFDSKLLMLNKKIIGFTIKSVT</sequence>
<proteinExistence type="predicted"/>
<gene>
    <name evidence="1" type="ORF">TUM4438_21240</name>
</gene>
<name>A0ABQ4PEZ6_9GAMM</name>
<dbReference type="NCBIfam" id="TIGR04096">
    <property type="entry name" value="dnd_rel_methyl"/>
    <property type="match status" value="1"/>
</dbReference>
<reference evidence="1" key="1">
    <citation type="submission" date="2021-05" db="EMBL/GenBank/DDBJ databases">
        <title>Molecular characterization for Shewanella algae harboring chromosomal blaOXA-55-like strains isolated from clinical and environment sample.</title>
        <authorList>
            <person name="Ohama Y."/>
            <person name="Aoki K."/>
            <person name="Harada S."/>
            <person name="Moriya K."/>
            <person name="Ishii Y."/>
            <person name="Tateda K."/>
        </authorList>
    </citation>
    <scope>NUCLEOTIDE SEQUENCE</scope>
    <source>
        <strain evidence="1">JCM 11563</strain>
    </source>
</reference>
<dbReference type="EMBL" id="BPEY01000034">
    <property type="protein sequence ID" value="GIU46147.1"/>
    <property type="molecule type" value="Genomic_DNA"/>
</dbReference>
<keyword evidence="2" id="KW-1185">Reference proteome</keyword>
<evidence type="ECO:0000313" key="1">
    <source>
        <dbReference type="EMBL" id="GIU46147.1"/>
    </source>
</evidence>
<accession>A0ABQ4PEZ6</accession>
<dbReference type="InterPro" id="IPR024019">
    <property type="entry name" value="CHP04096"/>
</dbReference>
<organism evidence="1 2">
    <name type="scientific">Shewanella sairae</name>
    <dbReference type="NCBI Taxonomy" id="190310"/>
    <lineage>
        <taxon>Bacteria</taxon>
        <taxon>Pseudomonadati</taxon>
        <taxon>Pseudomonadota</taxon>
        <taxon>Gammaproteobacteria</taxon>
        <taxon>Alteromonadales</taxon>
        <taxon>Shewanellaceae</taxon>
        <taxon>Shewanella</taxon>
    </lineage>
</organism>
<evidence type="ECO:0008006" key="3">
    <source>
        <dbReference type="Google" id="ProtNLM"/>
    </source>
</evidence>
<dbReference type="Proteomes" id="UP000887104">
    <property type="component" value="Unassembled WGS sequence"/>
</dbReference>
<protein>
    <recommendedName>
        <fullName evidence="3">DNA phosphorothioation-associated methyltransferase</fullName>
    </recommendedName>
</protein>
<comment type="caution">
    <text evidence="1">The sequence shown here is derived from an EMBL/GenBank/DDBJ whole genome shotgun (WGS) entry which is preliminary data.</text>
</comment>
<dbReference type="RefSeq" id="WP_220781166.1">
    <property type="nucleotide sequence ID" value="NZ_BPEY01000034.1"/>
</dbReference>